<dbReference type="AlphaFoldDB" id="A0A239AG44"/>
<dbReference type="OrthoDB" id="3712018at2"/>
<name>A0A239AG44_9ACTN</name>
<evidence type="ECO:0000313" key="2">
    <source>
        <dbReference type="EMBL" id="SNR94605.1"/>
    </source>
</evidence>
<dbReference type="InterPro" id="IPR027275">
    <property type="entry name" value="PRC-brl_dom"/>
</dbReference>
<dbReference type="RefSeq" id="WP_089294870.1">
    <property type="nucleotide sequence ID" value="NZ_BOMU01000042.1"/>
</dbReference>
<dbReference type="Pfam" id="PF05239">
    <property type="entry name" value="PRC"/>
    <property type="match status" value="1"/>
</dbReference>
<organism evidence="2 3">
    <name type="scientific">Actinoplanes regularis</name>
    <dbReference type="NCBI Taxonomy" id="52697"/>
    <lineage>
        <taxon>Bacteria</taxon>
        <taxon>Bacillati</taxon>
        <taxon>Actinomycetota</taxon>
        <taxon>Actinomycetes</taxon>
        <taxon>Micromonosporales</taxon>
        <taxon>Micromonosporaceae</taxon>
        <taxon>Actinoplanes</taxon>
    </lineage>
</organism>
<feature type="domain" description="PRC-barrel" evidence="1">
    <location>
        <begin position="4"/>
        <end position="73"/>
    </location>
</feature>
<dbReference type="EMBL" id="FZNR01000007">
    <property type="protein sequence ID" value="SNR94605.1"/>
    <property type="molecule type" value="Genomic_DNA"/>
</dbReference>
<dbReference type="InterPro" id="IPR011033">
    <property type="entry name" value="PRC_barrel-like_sf"/>
</dbReference>
<accession>A0A239AG44</accession>
<evidence type="ECO:0000313" key="3">
    <source>
        <dbReference type="Proteomes" id="UP000198415"/>
    </source>
</evidence>
<dbReference type="SUPFAM" id="SSF50346">
    <property type="entry name" value="PRC-barrel domain"/>
    <property type="match status" value="1"/>
</dbReference>
<dbReference type="InterPro" id="IPR014747">
    <property type="entry name" value="Bac_photo_RC_H_C"/>
</dbReference>
<gene>
    <name evidence="2" type="ORF">SAMN06264365_107322</name>
</gene>
<evidence type="ECO:0000259" key="1">
    <source>
        <dbReference type="Pfam" id="PF05239"/>
    </source>
</evidence>
<protein>
    <submittedName>
        <fullName evidence="2">PRC-barrel domain-containing protein</fullName>
    </submittedName>
</protein>
<proteinExistence type="predicted"/>
<dbReference type="Proteomes" id="UP000198415">
    <property type="component" value="Unassembled WGS sequence"/>
</dbReference>
<keyword evidence="3" id="KW-1185">Reference proteome</keyword>
<reference evidence="2 3" key="1">
    <citation type="submission" date="2017-06" db="EMBL/GenBank/DDBJ databases">
        <authorList>
            <person name="Kim H.J."/>
            <person name="Triplett B.A."/>
        </authorList>
    </citation>
    <scope>NUCLEOTIDE SEQUENCE [LARGE SCALE GENOMIC DNA]</scope>
    <source>
        <strain evidence="2 3">DSM 43151</strain>
    </source>
</reference>
<sequence>MITQEYVSSLPGRKVRDRDGHKIGSAEQVWTDTTGLPAWVCVRTSFFGSNESLIPLHEADLLDDRLVVPFDKATVQDAPDVDFAYDEPLSRAEAARLGTYYGLDDQAIDDSYQVGVPAKTEYFADGEPGYERGEDYSRDADFARADELDDAIIRW</sequence>
<dbReference type="Gene3D" id="3.90.50.10">
    <property type="entry name" value="Photosynthetic Reaction Center, subunit H, domain 2"/>
    <property type="match status" value="1"/>
</dbReference>
<dbReference type="GO" id="GO:0019684">
    <property type="term" value="P:photosynthesis, light reaction"/>
    <property type="evidence" value="ECO:0007669"/>
    <property type="project" value="InterPro"/>
</dbReference>
<dbReference type="GO" id="GO:0030077">
    <property type="term" value="C:plasma membrane light-harvesting complex"/>
    <property type="evidence" value="ECO:0007669"/>
    <property type="project" value="InterPro"/>
</dbReference>